<evidence type="ECO:0000256" key="4">
    <source>
        <dbReference type="ARBA" id="ARBA00022989"/>
    </source>
</evidence>
<gene>
    <name evidence="7" type="ORF">QYB97_19715</name>
</gene>
<evidence type="ECO:0000313" key="8">
    <source>
        <dbReference type="Proteomes" id="UP001172721"/>
    </source>
</evidence>
<dbReference type="PANTHER" id="PTHR30250:SF26">
    <property type="entry name" value="PSMA PROTEIN"/>
    <property type="match status" value="1"/>
</dbReference>
<dbReference type="EMBL" id="JAUHTR010000014">
    <property type="protein sequence ID" value="MDN4526718.1"/>
    <property type="molecule type" value="Genomic_DNA"/>
</dbReference>
<keyword evidence="2" id="KW-1003">Cell membrane</keyword>
<feature type="transmembrane region" description="Helical" evidence="6">
    <location>
        <begin position="402"/>
        <end position="423"/>
    </location>
</feature>
<feature type="transmembrane region" description="Helical" evidence="6">
    <location>
        <begin position="127"/>
        <end position="150"/>
    </location>
</feature>
<proteinExistence type="predicted"/>
<dbReference type="RefSeq" id="WP_301167740.1">
    <property type="nucleotide sequence ID" value="NZ_JAUHTR010000014.1"/>
</dbReference>
<dbReference type="InterPro" id="IPR002797">
    <property type="entry name" value="Polysacc_synth"/>
</dbReference>
<keyword evidence="8" id="KW-1185">Reference proteome</keyword>
<feature type="transmembrane region" description="Helical" evidence="6">
    <location>
        <begin position="225"/>
        <end position="243"/>
    </location>
</feature>
<organism evidence="7 8">
    <name type="scientific">Fictibacillus fluitans</name>
    <dbReference type="NCBI Taxonomy" id="3058422"/>
    <lineage>
        <taxon>Bacteria</taxon>
        <taxon>Bacillati</taxon>
        <taxon>Bacillota</taxon>
        <taxon>Bacilli</taxon>
        <taxon>Bacillales</taxon>
        <taxon>Fictibacillaceae</taxon>
        <taxon>Fictibacillus</taxon>
    </lineage>
</organism>
<feature type="transmembrane region" description="Helical" evidence="6">
    <location>
        <begin position="85"/>
        <end position="107"/>
    </location>
</feature>
<evidence type="ECO:0000256" key="6">
    <source>
        <dbReference type="SAM" id="Phobius"/>
    </source>
</evidence>
<name>A0ABT8I154_9BACL</name>
<feature type="transmembrane region" description="Helical" evidence="6">
    <location>
        <begin position="39"/>
        <end position="64"/>
    </location>
</feature>
<feature type="transmembrane region" description="Helical" evidence="6">
    <location>
        <begin position="462"/>
        <end position="483"/>
    </location>
</feature>
<feature type="transmembrane region" description="Helical" evidence="6">
    <location>
        <begin position="249"/>
        <end position="272"/>
    </location>
</feature>
<comment type="subcellular location">
    <subcellularLocation>
        <location evidence="1">Cell membrane</location>
        <topology evidence="1">Multi-pass membrane protein</topology>
    </subcellularLocation>
</comment>
<evidence type="ECO:0000256" key="1">
    <source>
        <dbReference type="ARBA" id="ARBA00004651"/>
    </source>
</evidence>
<dbReference type="PANTHER" id="PTHR30250">
    <property type="entry name" value="PST FAMILY PREDICTED COLANIC ACID TRANSPORTER"/>
    <property type="match status" value="1"/>
</dbReference>
<comment type="caution">
    <text evidence="7">The sequence shown here is derived from an EMBL/GenBank/DDBJ whole genome shotgun (WGS) entry which is preliminary data.</text>
</comment>
<feature type="transmembrane region" description="Helical" evidence="6">
    <location>
        <begin position="377"/>
        <end position="396"/>
    </location>
</feature>
<reference evidence="7" key="1">
    <citation type="submission" date="2023-07" db="EMBL/GenBank/DDBJ databases">
        <title>Fictibacillus sp. isolated from freshwater pond.</title>
        <authorList>
            <person name="Kirdat K."/>
            <person name="Bhat A."/>
            <person name="Mourya A."/>
            <person name="Yadav A."/>
        </authorList>
    </citation>
    <scope>NUCLEOTIDE SEQUENCE</scope>
    <source>
        <strain evidence="7">NE201</strain>
    </source>
</reference>
<protein>
    <submittedName>
        <fullName evidence="7">Oligosaccharide flippase family protein</fullName>
    </submittedName>
</protein>
<evidence type="ECO:0000313" key="7">
    <source>
        <dbReference type="EMBL" id="MDN4526718.1"/>
    </source>
</evidence>
<sequence>MRSQLKAGAILSYLLLVLNSAISIVYTPIMLKLVGQSDYGLFSLASSAIGYVSILNFGLGNAVIRYTAKYKAIGDQEKCNQLYGMFSVMYGVLGFLALIAGIIVTFFSETIFSNSLTGEEVIKLKVLIGIMALNLAVGIGFGVFSVIVLAHEKFIYQKTLNIISSMITPLLTWPLLEMGYGVITISVVNTVISLITILLNIHYCFKVLKIKIVFKKFESSLLKEILVFSSYIFLNLVIGQLYWSTDQVILGIYSGTVAVSIYSLAASFTGYFSGFSSAISNVFLSKVSRMVAQNLPDKEISDLFIRIGRVQYIVISFALSGFIVFGKEFIVLWVGKNYSESFIIALLILIPMIVSLIQGMGGIVLQAKNMQKFKSVVNVLIAIVNVVISIIFVRYWGAIGCALGTALAYTIGNIIIINIYYWRKVGINIPLFWKNILKMSFPMLLSVIYSMTINLNFSANDWLFFIFKTLIFSISYILIMWFAGMNNYEKSLFLIPLKNVIQKLTLKMKEVKMHI</sequence>
<evidence type="ECO:0000256" key="5">
    <source>
        <dbReference type="ARBA" id="ARBA00023136"/>
    </source>
</evidence>
<keyword evidence="3 6" id="KW-0812">Transmembrane</keyword>
<feature type="transmembrane region" description="Helical" evidence="6">
    <location>
        <begin position="435"/>
        <end position="456"/>
    </location>
</feature>
<feature type="transmembrane region" description="Helical" evidence="6">
    <location>
        <begin position="312"/>
        <end position="335"/>
    </location>
</feature>
<keyword evidence="4 6" id="KW-1133">Transmembrane helix</keyword>
<keyword evidence="5 6" id="KW-0472">Membrane</keyword>
<dbReference type="Pfam" id="PF01943">
    <property type="entry name" value="Polysacc_synt"/>
    <property type="match status" value="1"/>
</dbReference>
<dbReference type="InterPro" id="IPR050833">
    <property type="entry name" value="Poly_Biosynth_Transport"/>
</dbReference>
<dbReference type="Proteomes" id="UP001172721">
    <property type="component" value="Unassembled WGS sequence"/>
</dbReference>
<evidence type="ECO:0000256" key="3">
    <source>
        <dbReference type="ARBA" id="ARBA00022692"/>
    </source>
</evidence>
<feature type="transmembrane region" description="Helical" evidence="6">
    <location>
        <begin position="182"/>
        <end position="205"/>
    </location>
</feature>
<feature type="transmembrane region" description="Helical" evidence="6">
    <location>
        <begin position="341"/>
        <end position="365"/>
    </location>
</feature>
<evidence type="ECO:0000256" key="2">
    <source>
        <dbReference type="ARBA" id="ARBA00022475"/>
    </source>
</evidence>
<feature type="transmembrane region" description="Helical" evidence="6">
    <location>
        <begin position="159"/>
        <end position="176"/>
    </location>
</feature>
<accession>A0ABT8I154</accession>